<accession>L1NHK4</accession>
<sequence length="538" mass="59618">MKGIIKFFCLSLLLQLSSAMMTYAQSINFKDYFPPKGYRSGMTVLNATGAGCQFTFKKGEKSKSGPVYYNGVSFYRDNILIIDSDKKIASLTFHFLEKGKDVKPTNETCTVNVGTFDTVLQEWTGKSNHVVLTFVPPSKKKFTLERVDVTFETENSSEEKDKNIVTTSIASFKKIEKDTLITLKIQRATVLYQYGNEIFIQDKSGGICITVADSVSFKKGDIIRGHISGKYKEIQQTPYISDVKSLSLRTIGEEPLQPQAVNAEQLKDHLCEYVITTCVQDSAHISIKDKFAVGCSVYSGAHADCSGIVVRDNENLLLYPVEPKAIKLTFADDKENLFGDAIGVDVTIRRTLKANQLNTLTLPCNLSQSQVIEVFGTEAVVAKYVNTDKETLTFQKETTGIKASTPYLVMPSKDVEEIVLTNVNLSEPKKTMRTATAFIGILQPVVLPETCCYLSNGTIQSGYQGARIKAFRAYFSKQANAEHKNIRIENIATAVIATTLNTNADNQPVYSISGYRMPTGKHLPKGVYIIGDKKVVIR</sequence>
<keyword evidence="1" id="KW-0732">Signal</keyword>
<protein>
    <submittedName>
        <fullName evidence="2">Uncharacterized protein</fullName>
    </submittedName>
</protein>
<evidence type="ECO:0000313" key="3">
    <source>
        <dbReference type="Proteomes" id="UP000010433"/>
    </source>
</evidence>
<dbReference type="Proteomes" id="UP000010433">
    <property type="component" value="Unassembled WGS sequence"/>
</dbReference>
<reference evidence="2 3" key="1">
    <citation type="submission" date="2012-05" db="EMBL/GenBank/DDBJ databases">
        <authorList>
            <person name="Weinstock G."/>
            <person name="Sodergren E."/>
            <person name="Lobos E.A."/>
            <person name="Fulton L."/>
            <person name="Fulton R."/>
            <person name="Courtney L."/>
            <person name="Fronick C."/>
            <person name="O'Laughlin M."/>
            <person name="Godfrey J."/>
            <person name="Wilson R.M."/>
            <person name="Miner T."/>
            <person name="Farmer C."/>
            <person name="Delehaunty K."/>
            <person name="Cordes M."/>
            <person name="Minx P."/>
            <person name="Tomlinson C."/>
            <person name="Chen J."/>
            <person name="Wollam A."/>
            <person name="Pepin K.H."/>
            <person name="Bhonagiri V."/>
            <person name="Zhang X."/>
            <person name="Suruliraj S."/>
            <person name="Warren W."/>
            <person name="Mitreva M."/>
            <person name="Mardis E.R."/>
            <person name="Wilson R.K."/>
        </authorList>
    </citation>
    <scope>NUCLEOTIDE SEQUENCE [LARGE SCALE GENOMIC DNA]</scope>
    <source>
        <strain evidence="2 3">F0055</strain>
    </source>
</reference>
<gene>
    <name evidence="2" type="ORF">HMPREF9151_00743</name>
</gene>
<dbReference type="OrthoDB" id="1057433at2"/>
<organism evidence="2 3">
    <name type="scientific">Hoylesella saccharolytica F0055</name>
    <dbReference type="NCBI Taxonomy" id="1127699"/>
    <lineage>
        <taxon>Bacteria</taxon>
        <taxon>Pseudomonadati</taxon>
        <taxon>Bacteroidota</taxon>
        <taxon>Bacteroidia</taxon>
        <taxon>Bacteroidales</taxon>
        <taxon>Prevotellaceae</taxon>
        <taxon>Hoylesella</taxon>
    </lineage>
</organism>
<feature type="signal peptide" evidence="1">
    <location>
        <begin position="1"/>
        <end position="24"/>
    </location>
</feature>
<dbReference type="AlphaFoldDB" id="L1NHK4"/>
<dbReference type="PATRIC" id="fig|1127699.3.peg.689"/>
<feature type="chain" id="PRO_5003954450" evidence="1">
    <location>
        <begin position="25"/>
        <end position="538"/>
    </location>
</feature>
<dbReference type="STRING" id="1127699.HMPREF9151_00743"/>
<name>L1NHK4_9BACT</name>
<dbReference type="HOGENOM" id="CLU_499534_0_0_10"/>
<proteinExistence type="predicted"/>
<evidence type="ECO:0000313" key="2">
    <source>
        <dbReference type="EMBL" id="EKY02697.1"/>
    </source>
</evidence>
<keyword evidence="3" id="KW-1185">Reference proteome</keyword>
<dbReference type="RefSeq" id="WP_009161909.1">
    <property type="nucleotide sequence ID" value="NZ_KB290974.1"/>
</dbReference>
<dbReference type="EMBL" id="AMEP01000047">
    <property type="protein sequence ID" value="EKY02697.1"/>
    <property type="molecule type" value="Genomic_DNA"/>
</dbReference>
<evidence type="ECO:0000256" key="1">
    <source>
        <dbReference type="SAM" id="SignalP"/>
    </source>
</evidence>
<comment type="caution">
    <text evidence="2">The sequence shown here is derived from an EMBL/GenBank/DDBJ whole genome shotgun (WGS) entry which is preliminary data.</text>
</comment>